<reference evidence="5" key="1">
    <citation type="journal article" date="2019" name="Int. J. Syst. Evol. Microbiol.">
        <title>The Global Catalogue of Microorganisms (GCM) 10K type strain sequencing project: providing services to taxonomists for standard genome sequencing and annotation.</title>
        <authorList>
            <consortium name="The Broad Institute Genomics Platform"/>
            <consortium name="The Broad Institute Genome Sequencing Center for Infectious Disease"/>
            <person name="Wu L."/>
            <person name="Ma J."/>
        </authorList>
    </citation>
    <scope>NUCLEOTIDE SEQUENCE [LARGE SCALE GENOMIC DNA]</scope>
    <source>
        <strain evidence="5">KCTC 52344</strain>
    </source>
</reference>
<feature type="domain" description="Rhodanese" evidence="2">
    <location>
        <begin position="40"/>
        <end position="130"/>
    </location>
</feature>
<dbReference type="InterPro" id="IPR036873">
    <property type="entry name" value="Rhodanese-like_dom_sf"/>
</dbReference>
<dbReference type="PRINTS" id="PR00421">
    <property type="entry name" value="THIOREDOXIN"/>
</dbReference>
<keyword evidence="1" id="KW-0676">Redox-active center</keyword>
<gene>
    <name evidence="4" type="ORF">ACFSR2_24805</name>
</gene>
<evidence type="ECO:0000256" key="1">
    <source>
        <dbReference type="ARBA" id="ARBA00023284"/>
    </source>
</evidence>
<organism evidence="4 5">
    <name type="scientific">Emticicia soli</name>
    <dbReference type="NCBI Taxonomy" id="2027878"/>
    <lineage>
        <taxon>Bacteria</taxon>
        <taxon>Pseudomonadati</taxon>
        <taxon>Bacteroidota</taxon>
        <taxon>Cytophagia</taxon>
        <taxon>Cytophagales</taxon>
        <taxon>Leadbetterellaceae</taxon>
        <taxon>Emticicia</taxon>
    </lineage>
</organism>
<evidence type="ECO:0000313" key="5">
    <source>
        <dbReference type="Proteomes" id="UP001597510"/>
    </source>
</evidence>
<dbReference type="PANTHER" id="PTHR45431:SF3">
    <property type="entry name" value="RHODANESE-LIKE DOMAIN-CONTAINING PROTEIN 15, CHLOROPLASTIC"/>
    <property type="match status" value="1"/>
</dbReference>
<evidence type="ECO:0000313" key="4">
    <source>
        <dbReference type="EMBL" id="MFD2524139.1"/>
    </source>
</evidence>
<comment type="caution">
    <text evidence="4">The sequence shown here is derived from an EMBL/GenBank/DDBJ whole genome shotgun (WGS) entry which is preliminary data.</text>
</comment>
<name>A0ABW5JES4_9BACT</name>
<accession>A0ABW5JES4</accession>
<evidence type="ECO:0000259" key="3">
    <source>
        <dbReference type="PROSITE" id="PS51352"/>
    </source>
</evidence>
<dbReference type="PANTHER" id="PTHR45431">
    <property type="entry name" value="RHODANESE-LIKE DOMAIN-CONTAINING PROTEIN 15, CHLOROPLASTIC"/>
    <property type="match status" value="1"/>
</dbReference>
<dbReference type="PROSITE" id="PS00194">
    <property type="entry name" value="THIOREDOXIN_1"/>
    <property type="match status" value="1"/>
</dbReference>
<dbReference type="CDD" id="cd00158">
    <property type="entry name" value="RHOD"/>
    <property type="match status" value="1"/>
</dbReference>
<dbReference type="InterPro" id="IPR001763">
    <property type="entry name" value="Rhodanese-like_dom"/>
</dbReference>
<dbReference type="SUPFAM" id="SSF52821">
    <property type="entry name" value="Rhodanese/Cell cycle control phosphatase"/>
    <property type="match status" value="1"/>
</dbReference>
<sequence>MRNYIFSWLITLTLLGSACSESQSQSTSLKADDFSEKIKQSPEAIVLDVRTPEEFAKGHLEVAKNIDWKNNSFINKVEQIDKSKPVFVYCLSGVRSAAAAKKMREAGFTQVYELDGGIVKWRAANLPETTDVSNPGMSTQQFEALLDSDKLVLVNFYAEWCEPCKRMAPYMKELTNDMKDKVKVVRINADDNKELCKALKVDALPVLQVYKNKTMSWSHEGFIEKADLVKHLN</sequence>
<dbReference type="SMART" id="SM00450">
    <property type="entry name" value="RHOD"/>
    <property type="match status" value="1"/>
</dbReference>
<dbReference type="SUPFAM" id="SSF52833">
    <property type="entry name" value="Thioredoxin-like"/>
    <property type="match status" value="1"/>
</dbReference>
<dbReference type="RefSeq" id="WP_340239989.1">
    <property type="nucleotide sequence ID" value="NZ_JBBEWC010000017.1"/>
</dbReference>
<dbReference type="PROSITE" id="PS50206">
    <property type="entry name" value="RHODANESE_3"/>
    <property type="match status" value="1"/>
</dbReference>
<dbReference type="Gene3D" id="3.40.250.10">
    <property type="entry name" value="Rhodanese-like domain"/>
    <property type="match status" value="1"/>
</dbReference>
<feature type="domain" description="Thioredoxin" evidence="3">
    <location>
        <begin position="97"/>
        <end position="233"/>
    </location>
</feature>
<dbReference type="Pfam" id="PF00085">
    <property type="entry name" value="Thioredoxin"/>
    <property type="match status" value="1"/>
</dbReference>
<protein>
    <submittedName>
        <fullName evidence="4">Thioredoxin domain-containing protein</fullName>
    </submittedName>
</protein>
<proteinExistence type="predicted"/>
<dbReference type="Proteomes" id="UP001597510">
    <property type="component" value="Unassembled WGS sequence"/>
</dbReference>
<dbReference type="InterPro" id="IPR017937">
    <property type="entry name" value="Thioredoxin_CS"/>
</dbReference>
<dbReference type="InterPro" id="IPR013766">
    <property type="entry name" value="Thioredoxin_domain"/>
</dbReference>
<dbReference type="InterPro" id="IPR036249">
    <property type="entry name" value="Thioredoxin-like_sf"/>
</dbReference>
<dbReference type="EMBL" id="JBHULC010000043">
    <property type="protein sequence ID" value="MFD2524139.1"/>
    <property type="molecule type" value="Genomic_DNA"/>
</dbReference>
<dbReference type="Pfam" id="PF00581">
    <property type="entry name" value="Rhodanese"/>
    <property type="match status" value="1"/>
</dbReference>
<keyword evidence="5" id="KW-1185">Reference proteome</keyword>
<evidence type="ECO:0000259" key="2">
    <source>
        <dbReference type="PROSITE" id="PS50206"/>
    </source>
</evidence>
<dbReference type="CDD" id="cd02947">
    <property type="entry name" value="TRX_family"/>
    <property type="match status" value="1"/>
</dbReference>
<dbReference type="PROSITE" id="PS51257">
    <property type="entry name" value="PROKAR_LIPOPROTEIN"/>
    <property type="match status" value="1"/>
</dbReference>
<dbReference type="PROSITE" id="PS51352">
    <property type="entry name" value="THIOREDOXIN_2"/>
    <property type="match status" value="1"/>
</dbReference>
<dbReference type="InterPro" id="IPR052367">
    <property type="entry name" value="Thiosulfate_ST/Rhodanese-like"/>
</dbReference>
<dbReference type="Gene3D" id="3.40.30.10">
    <property type="entry name" value="Glutaredoxin"/>
    <property type="match status" value="1"/>
</dbReference>